<keyword evidence="6" id="KW-1185">Reference proteome</keyword>
<dbReference type="InterPro" id="IPR015813">
    <property type="entry name" value="Pyrv/PenolPyrv_kinase-like_dom"/>
</dbReference>
<proteinExistence type="inferred from homology"/>
<dbReference type="PANTHER" id="PTHR30502:SF0">
    <property type="entry name" value="PHOSPHOENOLPYRUVATE CARBOXYLASE FAMILY PROTEIN"/>
    <property type="match status" value="1"/>
</dbReference>
<comment type="similarity">
    <text evidence="1">Belongs to the HpcH/HpaI aldolase family.</text>
</comment>
<evidence type="ECO:0000256" key="1">
    <source>
        <dbReference type="ARBA" id="ARBA00005568"/>
    </source>
</evidence>
<keyword evidence="3" id="KW-0456">Lyase</keyword>
<feature type="domain" description="HpcH/HpaI aldolase/citrate lyase" evidence="4">
    <location>
        <begin position="33"/>
        <end position="250"/>
    </location>
</feature>
<dbReference type="InterPro" id="IPR040442">
    <property type="entry name" value="Pyrv_kinase-like_dom_sf"/>
</dbReference>
<reference evidence="5 6" key="1">
    <citation type="submission" date="2014-03" db="EMBL/GenBank/DDBJ databases">
        <title>Draft Genome Sequences of Four Burkholderia Strains.</title>
        <authorList>
            <person name="Liu X.Y."/>
            <person name="Li C.X."/>
            <person name="Xu J.H."/>
        </authorList>
    </citation>
    <scope>NUCLEOTIDE SEQUENCE [LARGE SCALE GENOMIC DNA]</scope>
    <source>
        <strain evidence="5 6">DSM 50014</strain>
    </source>
</reference>
<gene>
    <name evidence="5" type="ORF">BG61_24265</name>
</gene>
<dbReference type="AlphaFoldDB" id="A0A069PJH3"/>
<accession>A0A069PJH3</accession>
<evidence type="ECO:0000256" key="2">
    <source>
        <dbReference type="ARBA" id="ARBA00022723"/>
    </source>
</evidence>
<evidence type="ECO:0000259" key="4">
    <source>
        <dbReference type="Pfam" id="PF03328"/>
    </source>
</evidence>
<dbReference type="SUPFAM" id="SSF51621">
    <property type="entry name" value="Phosphoenolpyruvate/pyruvate domain"/>
    <property type="match status" value="1"/>
</dbReference>
<dbReference type="Proteomes" id="UP000027466">
    <property type="component" value="Unassembled WGS sequence"/>
</dbReference>
<name>A0A069PJH3_9BURK</name>
<evidence type="ECO:0000313" key="5">
    <source>
        <dbReference type="EMBL" id="KDR40522.1"/>
    </source>
</evidence>
<keyword evidence="2" id="KW-0479">Metal-binding</keyword>
<dbReference type="RefSeq" id="WP_035942077.1">
    <property type="nucleotide sequence ID" value="NZ_CADFFX010000027.1"/>
</dbReference>
<dbReference type="GO" id="GO:0046872">
    <property type="term" value="F:metal ion binding"/>
    <property type="evidence" value="ECO:0007669"/>
    <property type="project" value="UniProtKB-KW"/>
</dbReference>
<evidence type="ECO:0000313" key="6">
    <source>
        <dbReference type="Proteomes" id="UP000027466"/>
    </source>
</evidence>
<dbReference type="InterPro" id="IPR005000">
    <property type="entry name" value="Aldolase/citrate-lyase_domain"/>
</dbReference>
<sequence length="265" mass="28303">MKVTARELVRNVVKEKLARDEVALSMTVRLVRTAEIVTIAKTAGFDTFYIDLEHSTLSMETTSQICISAMNAGIAPFVRLPNLTSDVIARILDGGALGVIAPHVETAEQARQVVRAAKFPPLGERSHGGVLPHMGFRSFPTSEVGEAVNDATMVVIMIETKEALDVIDEIAAIEGVDLLFIGTNDLCASLGIAGQFEHESVRDAYTKGIAACRKHGKHLGVGGLNAHPKLVAQFVEMGARYVSTGTDISFLVSGASAKAAMMRDL</sequence>
<dbReference type="Pfam" id="PF03328">
    <property type="entry name" value="HpcH_HpaI"/>
    <property type="match status" value="1"/>
</dbReference>
<dbReference type="PANTHER" id="PTHR30502">
    <property type="entry name" value="2-KETO-3-DEOXY-L-RHAMNONATE ALDOLASE"/>
    <property type="match status" value="1"/>
</dbReference>
<dbReference type="GO" id="GO:0005737">
    <property type="term" value="C:cytoplasm"/>
    <property type="evidence" value="ECO:0007669"/>
    <property type="project" value="TreeGrafter"/>
</dbReference>
<dbReference type="InterPro" id="IPR050251">
    <property type="entry name" value="HpcH-HpaI_aldolase"/>
</dbReference>
<protein>
    <submittedName>
        <fullName evidence="5">Aldolase</fullName>
    </submittedName>
</protein>
<dbReference type="EMBL" id="JFHC01000039">
    <property type="protein sequence ID" value="KDR40522.1"/>
    <property type="molecule type" value="Genomic_DNA"/>
</dbReference>
<dbReference type="Gene3D" id="3.20.20.60">
    <property type="entry name" value="Phosphoenolpyruvate-binding domains"/>
    <property type="match status" value="1"/>
</dbReference>
<organism evidence="5 6">
    <name type="scientific">Caballeronia glathei</name>
    <dbReference type="NCBI Taxonomy" id="60547"/>
    <lineage>
        <taxon>Bacteria</taxon>
        <taxon>Pseudomonadati</taxon>
        <taxon>Pseudomonadota</taxon>
        <taxon>Betaproteobacteria</taxon>
        <taxon>Burkholderiales</taxon>
        <taxon>Burkholderiaceae</taxon>
        <taxon>Caballeronia</taxon>
    </lineage>
</organism>
<dbReference type="GO" id="GO:0016832">
    <property type="term" value="F:aldehyde-lyase activity"/>
    <property type="evidence" value="ECO:0007669"/>
    <property type="project" value="TreeGrafter"/>
</dbReference>
<comment type="caution">
    <text evidence="5">The sequence shown here is derived from an EMBL/GenBank/DDBJ whole genome shotgun (WGS) entry which is preliminary data.</text>
</comment>
<evidence type="ECO:0000256" key="3">
    <source>
        <dbReference type="ARBA" id="ARBA00023239"/>
    </source>
</evidence>